<protein>
    <submittedName>
        <fullName evidence="1">Hemin uptake protein hemP</fullName>
    </submittedName>
</protein>
<name>A0A497XJG8_9PROT</name>
<gene>
    <name evidence="1" type="ORF">DFR35_0615</name>
</gene>
<organism evidence="1 2">
    <name type="scientific">Sulfurisoma sediminicola</name>
    <dbReference type="NCBI Taxonomy" id="1381557"/>
    <lineage>
        <taxon>Bacteria</taxon>
        <taxon>Pseudomonadati</taxon>
        <taxon>Pseudomonadota</taxon>
        <taxon>Betaproteobacteria</taxon>
        <taxon>Nitrosomonadales</taxon>
        <taxon>Sterolibacteriaceae</taxon>
        <taxon>Sulfurisoma</taxon>
    </lineage>
</organism>
<keyword evidence="2" id="KW-1185">Reference proteome</keyword>
<accession>A0A497XJG8</accession>
<sequence>MQPRDPLQPSIAACRTGAAKAGAPLCLDAAALFATGREVRIVHAGEVYLLRLTRQNKLILTK</sequence>
<comment type="caution">
    <text evidence="1">The sequence shown here is derived from an EMBL/GenBank/DDBJ whole genome shotgun (WGS) entry which is preliminary data.</text>
</comment>
<reference evidence="1 2" key="1">
    <citation type="submission" date="2018-10" db="EMBL/GenBank/DDBJ databases">
        <title>Genomic Encyclopedia of Type Strains, Phase IV (KMG-IV): sequencing the most valuable type-strain genomes for metagenomic binning, comparative biology and taxonomic classification.</title>
        <authorList>
            <person name="Goeker M."/>
        </authorList>
    </citation>
    <scope>NUCLEOTIDE SEQUENCE [LARGE SCALE GENOMIC DNA]</scope>
    <source>
        <strain evidence="1 2">DSM 26916</strain>
    </source>
</reference>
<dbReference type="EMBL" id="RCCI01000004">
    <property type="protein sequence ID" value="RLJ68061.1"/>
    <property type="molecule type" value="Genomic_DNA"/>
</dbReference>
<dbReference type="RefSeq" id="WP_121239990.1">
    <property type="nucleotide sequence ID" value="NZ_BHVV01000001.1"/>
</dbReference>
<dbReference type="Proteomes" id="UP000268908">
    <property type="component" value="Unassembled WGS sequence"/>
</dbReference>
<dbReference type="InterPro" id="IPR019600">
    <property type="entry name" value="Hemin_uptake_protein_HemP"/>
</dbReference>
<dbReference type="AlphaFoldDB" id="A0A497XJG8"/>
<evidence type="ECO:0000313" key="2">
    <source>
        <dbReference type="Proteomes" id="UP000268908"/>
    </source>
</evidence>
<evidence type="ECO:0000313" key="1">
    <source>
        <dbReference type="EMBL" id="RLJ68061.1"/>
    </source>
</evidence>
<dbReference type="OrthoDB" id="5348353at2"/>
<proteinExistence type="predicted"/>
<dbReference type="Gene3D" id="2.10.70.10">
    <property type="entry name" value="Complement Module, domain 1"/>
    <property type="match status" value="1"/>
</dbReference>
<dbReference type="Pfam" id="PF10636">
    <property type="entry name" value="hemP"/>
    <property type="match status" value="1"/>
</dbReference>